<evidence type="ECO:0000256" key="1">
    <source>
        <dbReference type="ARBA" id="ARBA00022723"/>
    </source>
</evidence>
<dbReference type="Gene3D" id="4.10.1060.10">
    <property type="entry name" value="Zinc finger, RanBP2-type"/>
    <property type="match status" value="1"/>
</dbReference>
<evidence type="ECO:0000256" key="2">
    <source>
        <dbReference type="ARBA" id="ARBA00022771"/>
    </source>
</evidence>
<dbReference type="GO" id="GO:0045893">
    <property type="term" value="P:positive regulation of DNA-templated transcription"/>
    <property type="evidence" value="ECO:0007669"/>
    <property type="project" value="InterPro"/>
</dbReference>
<proteinExistence type="predicted"/>
<dbReference type="Ensembl" id="ENSEBUT00000008815.1">
    <property type="protein sequence ID" value="ENSEBUP00000008316.1"/>
    <property type="gene ID" value="ENSEBUG00000005394.1"/>
</dbReference>
<dbReference type="PANTHER" id="PTHR12920:SF4">
    <property type="entry name" value="GEO03726P1"/>
    <property type="match status" value="1"/>
</dbReference>
<evidence type="ECO:0000256" key="4">
    <source>
        <dbReference type="PROSITE-ProRule" id="PRU00322"/>
    </source>
</evidence>
<dbReference type="GO" id="GO:0005634">
    <property type="term" value="C:nucleus"/>
    <property type="evidence" value="ECO:0007669"/>
    <property type="project" value="TreeGrafter"/>
</dbReference>
<evidence type="ECO:0000313" key="8">
    <source>
        <dbReference type="Proteomes" id="UP000694388"/>
    </source>
</evidence>
<keyword evidence="3" id="KW-0862">Zinc</keyword>
<dbReference type="GO" id="GO:0008270">
    <property type="term" value="F:zinc ion binding"/>
    <property type="evidence" value="ECO:0007669"/>
    <property type="project" value="UniProtKB-KW"/>
</dbReference>
<keyword evidence="1" id="KW-0479">Metal-binding</keyword>
<dbReference type="InterPro" id="IPR039958">
    <property type="entry name" value="RYBP/YAF2"/>
</dbReference>
<organism evidence="7 8">
    <name type="scientific">Eptatretus burgeri</name>
    <name type="common">Inshore hagfish</name>
    <dbReference type="NCBI Taxonomy" id="7764"/>
    <lineage>
        <taxon>Eukaryota</taxon>
        <taxon>Metazoa</taxon>
        <taxon>Chordata</taxon>
        <taxon>Craniata</taxon>
        <taxon>Vertebrata</taxon>
        <taxon>Cyclostomata</taxon>
        <taxon>Myxini</taxon>
        <taxon>Myxiniformes</taxon>
        <taxon>Myxinidae</taxon>
        <taxon>Eptatretinae</taxon>
        <taxon>Eptatretus</taxon>
    </lineage>
</organism>
<feature type="domain" description="RanBP2-type" evidence="6">
    <location>
        <begin position="28"/>
        <end position="57"/>
    </location>
</feature>
<evidence type="ECO:0000313" key="7">
    <source>
        <dbReference type="Ensembl" id="ENSEBUP00000008316.1"/>
    </source>
</evidence>
<evidence type="ECO:0000259" key="6">
    <source>
        <dbReference type="PROSITE" id="PS50199"/>
    </source>
</evidence>
<dbReference type="PROSITE" id="PS50199">
    <property type="entry name" value="ZF_RANBP2_2"/>
    <property type="match status" value="1"/>
</dbReference>
<evidence type="ECO:0000256" key="5">
    <source>
        <dbReference type="SAM" id="MobiDB-lite"/>
    </source>
</evidence>
<feature type="region of interest" description="Disordered" evidence="5">
    <location>
        <begin position="1"/>
        <end position="27"/>
    </location>
</feature>
<name>A0A8C4Q0Y4_EPTBU</name>
<dbReference type="SMART" id="SM00547">
    <property type="entry name" value="ZnF_RBZ"/>
    <property type="match status" value="1"/>
</dbReference>
<reference evidence="7" key="1">
    <citation type="submission" date="2025-08" db="UniProtKB">
        <authorList>
            <consortium name="Ensembl"/>
        </authorList>
    </citation>
    <scope>IDENTIFICATION</scope>
</reference>
<accession>A0A8C4Q0Y4</accession>
<dbReference type="AlphaFoldDB" id="A0A8C4Q0Y4"/>
<keyword evidence="8" id="KW-1185">Reference proteome</keyword>
<dbReference type="InterPro" id="IPR001876">
    <property type="entry name" value="Znf_RanBP2"/>
</dbReference>
<dbReference type="GO" id="GO:0003677">
    <property type="term" value="F:DNA binding"/>
    <property type="evidence" value="ECO:0007669"/>
    <property type="project" value="TreeGrafter"/>
</dbReference>
<keyword evidence="2 4" id="KW-0863">Zinc-finger</keyword>
<sequence length="60" mass="6824">MLSDKKFTDITGQKKSSYRNTKRTTKPEEDNWVCGVCTFHCTAEDMKCIACDARKGTSTR</sequence>
<dbReference type="Proteomes" id="UP000694388">
    <property type="component" value="Unplaced"/>
</dbReference>
<protein>
    <recommendedName>
        <fullName evidence="6">RanBP2-type domain-containing protein</fullName>
    </recommendedName>
</protein>
<reference evidence="7" key="2">
    <citation type="submission" date="2025-09" db="UniProtKB">
        <authorList>
            <consortium name="Ensembl"/>
        </authorList>
    </citation>
    <scope>IDENTIFICATION</scope>
</reference>
<dbReference type="GO" id="GO:0003712">
    <property type="term" value="F:transcription coregulator activity"/>
    <property type="evidence" value="ECO:0007669"/>
    <property type="project" value="TreeGrafter"/>
</dbReference>
<evidence type="ECO:0000256" key="3">
    <source>
        <dbReference type="ARBA" id="ARBA00022833"/>
    </source>
</evidence>
<dbReference type="PANTHER" id="PTHR12920">
    <property type="entry name" value="RYBP AND YAF2-RELATED"/>
    <property type="match status" value="1"/>
</dbReference>